<dbReference type="Pfam" id="PF04773">
    <property type="entry name" value="FecR"/>
    <property type="match status" value="1"/>
</dbReference>
<dbReference type="GO" id="GO:0016989">
    <property type="term" value="F:sigma factor antagonist activity"/>
    <property type="evidence" value="ECO:0007669"/>
    <property type="project" value="TreeGrafter"/>
</dbReference>
<evidence type="ECO:0000313" key="3">
    <source>
        <dbReference type="EMBL" id="EPF81826.1"/>
    </source>
</evidence>
<accession>S3PSX3</accession>
<reference evidence="3 4" key="1">
    <citation type="submission" date="2013-06" db="EMBL/GenBank/DDBJ databases">
        <title>The Genome Sequence of Acinetobacter rudis CIP 110305.</title>
        <authorList>
            <consortium name="The Broad Institute Genome Sequencing Platform"/>
            <consortium name="The Broad Institute Genome Sequencing Center for Infectious Disease"/>
            <person name="Cerqueira G."/>
            <person name="Feldgarden M."/>
            <person name="Courvalin P."/>
            <person name="Perichon B."/>
            <person name="Grillot-Courvalin C."/>
            <person name="Clermont D."/>
            <person name="Rocha E."/>
            <person name="Yoon E.-J."/>
            <person name="Nemec A."/>
            <person name="Young S.K."/>
            <person name="Zeng Q."/>
            <person name="Gargeya S."/>
            <person name="Fitzgerald M."/>
            <person name="Abouelleil A."/>
            <person name="Alvarado L."/>
            <person name="Berlin A.M."/>
            <person name="Chapman S.B."/>
            <person name="Dewar J."/>
            <person name="Goldberg J."/>
            <person name="Griggs A."/>
            <person name="Gujja S."/>
            <person name="Hansen M."/>
            <person name="Howarth C."/>
            <person name="Imamovic A."/>
            <person name="Larimer J."/>
            <person name="McCowan C."/>
            <person name="Murphy C."/>
            <person name="Pearson M."/>
            <person name="Priest M."/>
            <person name="Roberts A."/>
            <person name="Saif S."/>
            <person name="Shea T."/>
            <person name="Sykes S."/>
            <person name="Wortman J."/>
            <person name="Nusbaum C."/>
            <person name="Birren B."/>
        </authorList>
    </citation>
    <scope>NUCLEOTIDE SEQUENCE [LARGE SCALE GENOMIC DNA]</scope>
    <source>
        <strain evidence="3 4">CIP 110305</strain>
    </source>
</reference>
<sequence length="332" mass="38548">MQNKSILPENSTQIPVEVSQQATEWYVRLQADDVTEQEITEFQTWLQTSQQHQKAWKCLEQFGLSLDSLKHPLLKQALLSIDQKAPSRNLFPTKSIAYMIMLGGSIVTIIAMQPQQLWQQWQADYKTQIGEQKSIQLADGSQIILNTDTVVNVNYNHKQRQIELIKGEIHLEVVKDPQHRPFSVSNRDGLIQDIGTTFNIRQYDKHTVLTVSEGEVLVTATKSQNKAHVHAEQQVLFNQYQIQNIKAIDLKYSTWKNGMLSVYKMPLNEFLTELNRYSRDQLSYDKSVSKFEVSGVFPLKEYQKVLDSLEQQLPIKVESQFYFWKKITLKEK</sequence>
<keyword evidence="4" id="KW-1185">Reference proteome</keyword>
<dbReference type="PATRIC" id="fig|421052.3.peg.161"/>
<organism evidence="3 4">
    <name type="scientific">Acinetobacter rudis CIP 110305</name>
    <dbReference type="NCBI Taxonomy" id="421052"/>
    <lineage>
        <taxon>Bacteria</taxon>
        <taxon>Pseudomonadati</taxon>
        <taxon>Pseudomonadota</taxon>
        <taxon>Gammaproteobacteria</taxon>
        <taxon>Moraxellales</taxon>
        <taxon>Moraxellaceae</taxon>
        <taxon>Acinetobacter</taxon>
    </lineage>
</organism>
<gene>
    <name evidence="3" type="ORF">F945_00161</name>
</gene>
<dbReference type="STRING" id="632955.GCA_000829675_02712"/>
<proteinExistence type="predicted"/>
<dbReference type="Proteomes" id="UP000014568">
    <property type="component" value="Unassembled WGS sequence"/>
</dbReference>
<dbReference type="InterPro" id="IPR032623">
    <property type="entry name" value="FecR_N"/>
</dbReference>
<dbReference type="InterPro" id="IPR012373">
    <property type="entry name" value="Ferrdict_sens_TM"/>
</dbReference>
<evidence type="ECO:0008006" key="5">
    <source>
        <dbReference type="Google" id="ProtNLM"/>
    </source>
</evidence>
<dbReference type="PANTHER" id="PTHR30273">
    <property type="entry name" value="PERIPLASMIC SIGNAL SENSOR AND SIGMA FACTOR ACTIVATOR FECR-RELATED"/>
    <property type="match status" value="1"/>
</dbReference>
<dbReference type="Pfam" id="PF16220">
    <property type="entry name" value="DUF4880"/>
    <property type="match status" value="1"/>
</dbReference>
<dbReference type="OrthoDB" id="1099576at2"/>
<dbReference type="PIRSF" id="PIRSF018266">
    <property type="entry name" value="FecR"/>
    <property type="match status" value="1"/>
</dbReference>
<evidence type="ECO:0000313" key="4">
    <source>
        <dbReference type="Proteomes" id="UP000014568"/>
    </source>
</evidence>
<name>S3PSX3_9GAMM</name>
<dbReference type="InterPro" id="IPR006860">
    <property type="entry name" value="FecR"/>
</dbReference>
<dbReference type="Gene3D" id="2.60.120.1440">
    <property type="match status" value="1"/>
</dbReference>
<evidence type="ECO:0000259" key="2">
    <source>
        <dbReference type="Pfam" id="PF16220"/>
    </source>
</evidence>
<dbReference type="RefSeq" id="WP_016654611.1">
    <property type="nucleotide sequence ID" value="NZ_KE340348.1"/>
</dbReference>
<dbReference type="Gene3D" id="3.55.50.30">
    <property type="match status" value="1"/>
</dbReference>
<dbReference type="PANTHER" id="PTHR30273:SF2">
    <property type="entry name" value="PROTEIN FECR"/>
    <property type="match status" value="1"/>
</dbReference>
<dbReference type="EMBL" id="ATGI01000001">
    <property type="protein sequence ID" value="EPF81826.1"/>
    <property type="molecule type" value="Genomic_DNA"/>
</dbReference>
<comment type="caution">
    <text evidence="3">The sequence shown here is derived from an EMBL/GenBank/DDBJ whole genome shotgun (WGS) entry which is preliminary data.</text>
</comment>
<feature type="domain" description="FecR protein" evidence="1">
    <location>
        <begin position="124"/>
        <end position="216"/>
    </location>
</feature>
<feature type="domain" description="FecR N-terminal" evidence="2">
    <location>
        <begin position="20"/>
        <end position="61"/>
    </location>
</feature>
<evidence type="ECO:0000259" key="1">
    <source>
        <dbReference type="Pfam" id="PF04773"/>
    </source>
</evidence>
<dbReference type="HOGENOM" id="CLU_050192_0_0_6"/>
<dbReference type="AlphaFoldDB" id="S3PSX3"/>
<protein>
    <recommendedName>
        <fullName evidence="5">FecR protein domain-containing protein</fullName>
    </recommendedName>
</protein>
<dbReference type="eggNOG" id="COG3712">
    <property type="taxonomic scope" value="Bacteria"/>
</dbReference>